<feature type="domain" description="Ion transport" evidence="8">
    <location>
        <begin position="199"/>
        <end position="420"/>
    </location>
</feature>
<feature type="compositionally biased region" description="Low complexity" evidence="6">
    <location>
        <begin position="1076"/>
        <end position="1085"/>
    </location>
</feature>
<dbReference type="InterPro" id="IPR005821">
    <property type="entry name" value="Ion_trans_dom"/>
</dbReference>
<name>A0AAU9L5E0_9STRA</name>
<evidence type="ECO:0000256" key="4">
    <source>
        <dbReference type="ARBA" id="ARBA00023136"/>
    </source>
</evidence>
<organism evidence="9 10">
    <name type="scientific">Peronospora belbahrii</name>
    <dbReference type="NCBI Taxonomy" id="622444"/>
    <lineage>
        <taxon>Eukaryota</taxon>
        <taxon>Sar</taxon>
        <taxon>Stramenopiles</taxon>
        <taxon>Oomycota</taxon>
        <taxon>Peronosporomycetes</taxon>
        <taxon>Peronosporales</taxon>
        <taxon>Peronosporaceae</taxon>
        <taxon>Peronospora</taxon>
    </lineage>
</organism>
<feature type="region of interest" description="Disordered" evidence="6">
    <location>
        <begin position="1045"/>
        <end position="1093"/>
    </location>
</feature>
<evidence type="ECO:0000256" key="6">
    <source>
        <dbReference type="SAM" id="MobiDB-lite"/>
    </source>
</evidence>
<evidence type="ECO:0000256" key="7">
    <source>
        <dbReference type="SAM" id="Phobius"/>
    </source>
</evidence>
<keyword evidence="3 7" id="KW-1133">Transmembrane helix</keyword>
<feature type="compositionally biased region" description="Low complexity" evidence="6">
    <location>
        <begin position="948"/>
        <end position="957"/>
    </location>
</feature>
<evidence type="ECO:0000256" key="5">
    <source>
        <dbReference type="SAM" id="Coils"/>
    </source>
</evidence>
<dbReference type="InterPro" id="IPR027359">
    <property type="entry name" value="Volt_channel_dom_sf"/>
</dbReference>
<feature type="transmembrane region" description="Helical" evidence="7">
    <location>
        <begin position="321"/>
        <end position="343"/>
    </location>
</feature>
<comment type="caution">
    <text evidence="9">The sequence shown here is derived from an EMBL/GenBank/DDBJ whole genome shotgun (WGS) entry which is preliminary data.</text>
</comment>
<dbReference type="Gene3D" id="1.10.287.70">
    <property type="match status" value="2"/>
</dbReference>
<feature type="transmembrane region" description="Helical" evidence="7">
    <location>
        <begin position="632"/>
        <end position="653"/>
    </location>
</feature>
<comment type="subcellular location">
    <subcellularLocation>
        <location evidence="1">Membrane</location>
        <topology evidence="1">Multi-pass membrane protein</topology>
    </subcellularLocation>
</comment>
<feature type="region of interest" description="Disordered" evidence="6">
    <location>
        <begin position="1"/>
        <end position="41"/>
    </location>
</feature>
<dbReference type="GO" id="GO:0016020">
    <property type="term" value="C:membrane"/>
    <property type="evidence" value="ECO:0007669"/>
    <property type="project" value="UniProtKB-SubCell"/>
</dbReference>
<gene>
    <name evidence="9" type="ORF">PBS003_LOCUS7751</name>
</gene>
<feature type="compositionally biased region" description="Polar residues" evidence="6">
    <location>
        <begin position="14"/>
        <end position="37"/>
    </location>
</feature>
<feature type="transmembrane region" description="Helical" evidence="7">
    <location>
        <begin position="262"/>
        <end position="283"/>
    </location>
</feature>
<protein>
    <recommendedName>
        <fullName evidence="8">Ion transport domain-containing protein</fullName>
    </recommendedName>
</protein>
<evidence type="ECO:0000256" key="2">
    <source>
        <dbReference type="ARBA" id="ARBA00022692"/>
    </source>
</evidence>
<feature type="transmembrane region" description="Helical" evidence="7">
    <location>
        <begin position="227"/>
        <end position="247"/>
    </location>
</feature>
<dbReference type="InterPro" id="IPR011992">
    <property type="entry name" value="EF-hand-dom_pair"/>
</dbReference>
<feature type="coiled-coil region" evidence="5">
    <location>
        <begin position="983"/>
        <end position="1045"/>
    </location>
</feature>
<evidence type="ECO:0000313" key="10">
    <source>
        <dbReference type="Proteomes" id="UP001160483"/>
    </source>
</evidence>
<dbReference type="PANTHER" id="PTHR46726:SF1">
    <property type="entry name" value="TWO-PORE CALCIUM CHANNEL 3"/>
    <property type="match status" value="1"/>
</dbReference>
<evidence type="ECO:0000256" key="3">
    <source>
        <dbReference type="ARBA" id="ARBA00022989"/>
    </source>
</evidence>
<dbReference type="EMBL" id="CAKKTJ010000327">
    <property type="protein sequence ID" value="CAH0481144.1"/>
    <property type="molecule type" value="Genomic_DNA"/>
</dbReference>
<feature type="transmembrane region" description="Helical" evidence="7">
    <location>
        <begin position="355"/>
        <end position="376"/>
    </location>
</feature>
<keyword evidence="4 7" id="KW-0472">Membrane</keyword>
<dbReference type="Pfam" id="PF00520">
    <property type="entry name" value="Ion_trans"/>
    <property type="match status" value="2"/>
</dbReference>
<dbReference type="GO" id="GO:0005216">
    <property type="term" value="F:monoatomic ion channel activity"/>
    <property type="evidence" value="ECO:0007669"/>
    <property type="project" value="InterPro"/>
</dbReference>
<dbReference type="PANTHER" id="PTHR46726">
    <property type="entry name" value="TWO PORE CHANNEL 3"/>
    <property type="match status" value="1"/>
</dbReference>
<feature type="transmembrane region" description="Helical" evidence="7">
    <location>
        <begin position="849"/>
        <end position="872"/>
    </location>
</feature>
<feature type="transmembrane region" description="Helical" evidence="7">
    <location>
        <begin position="665"/>
        <end position="686"/>
    </location>
</feature>
<feature type="transmembrane region" description="Helical" evidence="7">
    <location>
        <begin position="197"/>
        <end position="215"/>
    </location>
</feature>
<evidence type="ECO:0000259" key="8">
    <source>
        <dbReference type="Pfam" id="PF00520"/>
    </source>
</evidence>
<feature type="compositionally biased region" description="Polar residues" evidence="6">
    <location>
        <begin position="1045"/>
        <end position="1065"/>
    </location>
</feature>
<proteinExistence type="predicted"/>
<feature type="transmembrane region" description="Helical" evidence="7">
    <location>
        <begin position="759"/>
        <end position="781"/>
    </location>
</feature>
<feature type="domain" description="Ion transport" evidence="8">
    <location>
        <begin position="642"/>
        <end position="879"/>
    </location>
</feature>
<evidence type="ECO:0000313" key="9">
    <source>
        <dbReference type="EMBL" id="CAH0481144.1"/>
    </source>
</evidence>
<reference evidence="9" key="1">
    <citation type="submission" date="2021-11" db="EMBL/GenBank/DDBJ databases">
        <authorList>
            <person name="Islam A."/>
            <person name="Islam S."/>
            <person name="Flora M.S."/>
            <person name="Rahman M."/>
            <person name="Ziaur R.M."/>
            <person name="Epstein J.H."/>
            <person name="Hassan M."/>
            <person name="Klassen M."/>
            <person name="Woodard K."/>
            <person name="Webb A."/>
            <person name="Webby R.J."/>
            <person name="El Zowalaty M.E."/>
        </authorList>
    </citation>
    <scope>NUCLEOTIDE SEQUENCE</scope>
    <source>
        <strain evidence="9">Pbs3</strain>
    </source>
</reference>
<dbReference type="SUPFAM" id="SSF47473">
    <property type="entry name" value="EF-hand"/>
    <property type="match status" value="1"/>
</dbReference>
<evidence type="ECO:0000256" key="1">
    <source>
        <dbReference type="ARBA" id="ARBA00004141"/>
    </source>
</evidence>
<sequence>MHSQDNEKTPLVNKASTSTTTYHNNVNANPTLLSSSPGRPKGRIRVGLDAAVLDNQKKWKRLSDINDENSTAKSMASEVQSEFMKHRQQLAHDEKTRLGSGIPLYPDDNQVASSTSCEGFVKIPDLTKQEQTEKPTIQEQIPQMEFLLPHKEYKTCLEEDRYVIAAAFIKDGIHGRKIGYRLDRDALFLNEFFHSDSYRFVYMLIVAGMCALAFVENPGETRKKTYVVMDLLCLVVFTLDVTIRWYMSSTETQHQFVSRQPWAVVRMVLLLLTSLDLILHLLLPHVNPYRFSRALRPFFFIARGRNIRIIFSSFLHALREVLIVLGLSFCFVAFFGLVGYLIFSDTSDHPSAIFFNSLASSMYTMLLILNCMPYMAKSMYPYYQMTHWSALFFILFVLLTNLFLLKLTIAVSYKSYKKNTENMLYKRLQKRKAALYAAFDILAQNLNLDTLEDEMIEDKEFCMKNQARATGSSGSLLYPTSEISVVSNAAMLNAANRRGSSRFFLGTFDKRPSFNAAHLNPSQNLVTPATKRYISLASWISVCEYLKPNWTPTDAELVFNTVDMEHVGFLDLTDFYQLCSLLSVKLERPTLFSNSLMRRFCTSRQRQSFRRFRGQVRSILLYEVYLFGRYRVVLAELVVGILVCLSVVQAVQVNNIELAFSVNHSWRLLGFFLINLFTLEVLVKMFAFGYTEFFTRPFCKLDLAVVSVGWLFYVLTTLSKPPNISLVFYDMALAVRSLRFLKLLNLFPPFHEIMYTMKAIMPLLVQLLLVIFSFTYAFAIVTQANYGIALRDFPASKQSMSPGWYSQREEFQAETFEQTLVTLFGVANLAGWDAIMDAAHAVTGSDSTYVFFFAYRMTMSNILLPIFVGFLVESFVSNAKTVETAIQTSYVNSAHEIPVNDEENRMTLLESRHMQNDDDNIVESASNPELSSAEMFERHPADDPPLSPGSASGSSTSEVRFKFKRRGSVVRDQMFDAVKLSDVSRLKLQLEQKEGELAQQDIEIRKLEGNILSMKSRLSQSQHVILAYESKMEQLSAALREAQERQVTQAARQNTSVQHPSTFETAQGRHGRSRSSTRPSDRSSSWKLWTANV</sequence>
<keyword evidence="5" id="KW-0175">Coiled coil</keyword>
<feature type="transmembrane region" description="Helical" evidence="7">
    <location>
        <begin position="388"/>
        <end position="413"/>
    </location>
</feature>
<dbReference type="Gene3D" id="1.20.120.350">
    <property type="entry name" value="Voltage-gated potassium channels. Chain C"/>
    <property type="match status" value="2"/>
</dbReference>
<accession>A0AAU9L5E0</accession>
<keyword evidence="2 7" id="KW-0812">Transmembrane</keyword>
<feature type="region of interest" description="Disordered" evidence="6">
    <location>
        <begin position="936"/>
        <end position="959"/>
    </location>
</feature>
<dbReference type="AlphaFoldDB" id="A0AAU9L5E0"/>
<dbReference type="Proteomes" id="UP001160483">
    <property type="component" value="Unassembled WGS sequence"/>
</dbReference>
<feature type="transmembrane region" description="Helical" evidence="7">
    <location>
        <begin position="698"/>
        <end position="715"/>
    </location>
</feature>
<dbReference type="SUPFAM" id="SSF81324">
    <property type="entry name" value="Voltage-gated potassium channels"/>
    <property type="match status" value="2"/>
</dbReference>